<dbReference type="AlphaFoldDB" id="A0A7W8BQC2"/>
<evidence type="ECO:0000313" key="2">
    <source>
        <dbReference type="EMBL" id="MBB5125729.1"/>
    </source>
</evidence>
<feature type="region of interest" description="Disordered" evidence="1">
    <location>
        <begin position="43"/>
        <end position="73"/>
    </location>
</feature>
<name>A0A7W8BQC2_9ACTN</name>
<gene>
    <name evidence="2" type="ORF">FHS32_002463</name>
</gene>
<feature type="compositionally biased region" description="Basic and acidic residues" evidence="1">
    <location>
        <begin position="43"/>
        <end position="54"/>
    </location>
</feature>
<comment type="caution">
    <text evidence="2">The sequence shown here is derived from an EMBL/GenBank/DDBJ whole genome shotgun (WGS) entry which is preliminary data.</text>
</comment>
<evidence type="ECO:0000313" key="3">
    <source>
        <dbReference type="Proteomes" id="UP000568022"/>
    </source>
</evidence>
<proteinExistence type="predicted"/>
<reference evidence="2 3" key="1">
    <citation type="submission" date="2020-08" db="EMBL/GenBank/DDBJ databases">
        <title>Genomic Encyclopedia of Type Strains, Phase III (KMG-III): the genomes of soil and plant-associated and newly described type strains.</title>
        <authorList>
            <person name="Whitman W."/>
        </authorList>
    </citation>
    <scope>NUCLEOTIDE SEQUENCE [LARGE SCALE GENOMIC DNA]</scope>
    <source>
        <strain evidence="2 3">CECT 3226</strain>
    </source>
</reference>
<organism evidence="2 3">
    <name type="scientific">Streptomyces griseoloalbus</name>
    <dbReference type="NCBI Taxonomy" id="67303"/>
    <lineage>
        <taxon>Bacteria</taxon>
        <taxon>Bacillati</taxon>
        <taxon>Actinomycetota</taxon>
        <taxon>Actinomycetes</taxon>
        <taxon>Kitasatosporales</taxon>
        <taxon>Streptomycetaceae</taxon>
        <taxon>Streptomyces</taxon>
    </lineage>
</organism>
<dbReference type="Proteomes" id="UP000568022">
    <property type="component" value="Unassembled WGS sequence"/>
</dbReference>
<evidence type="ECO:0000256" key="1">
    <source>
        <dbReference type="SAM" id="MobiDB-lite"/>
    </source>
</evidence>
<sequence>MGRLEGAFALLRADTEPRPAEVAELLIRHGRAAEAIARMPSLAEHHAAGRRRDAAMQADRGPNDPPFWTSGLR</sequence>
<accession>A0A7W8BQC2</accession>
<dbReference type="EMBL" id="JACHJE010000005">
    <property type="protein sequence ID" value="MBB5125729.1"/>
    <property type="molecule type" value="Genomic_DNA"/>
</dbReference>
<protein>
    <submittedName>
        <fullName evidence="2">Uncharacterized protein</fullName>
    </submittedName>
</protein>
<keyword evidence="3" id="KW-1185">Reference proteome</keyword>